<name>A0A811PNG7_9POAL</name>
<dbReference type="Proteomes" id="UP000604825">
    <property type="component" value="Unassembled WGS sequence"/>
</dbReference>
<dbReference type="AlphaFoldDB" id="A0A811PNG7"/>
<sequence>MANLVAVNIKRKDAEVASHGFSLFLDPKRIKLQDEAEIPEMMEEEEPLADADAGAAPVVVQVQPTMLMPPSPSPLQPTQGQEAAVLHDSTVSTESGSRSSEPALASEQAAPMAMDIEEDSWQCQPPLPPQPQPGQHPHFWFLLMTRTPEVLCHCFHSAFVTC</sequence>
<dbReference type="OrthoDB" id="634649at2759"/>
<feature type="compositionally biased region" description="Low complexity" evidence="1">
    <location>
        <begin position="89"/>
        <end position="101"/>
    </location>
</feature>
<evidence type="ECO:0000313" key="2">
    <source>
        <dbReference type="EMBL" id="CAD6247056.1"/>
    </source>
</evidence>
<keyword evidence="3" id="KW-1185">Reference proteome</keyword>
<evidence type="ECO:0000256" key="1">
    <source>
        <dbReference type="SAM" id="MobiDB-lite"/>
    </source>
</evidence>
<evidence type="ECO:0000313" key="3">
    <source>
        <dbReference type="Proteomes" id="UP000604825"/>
    </source>
</evidence>
<organism evidence="2 3">
    <name type="scientific">Miscanthus lutarioriparius</name>
    <dbReference type="NCBI Taxonomy" id="422564"/>
    <lineage>
        <taxon>Eukaryota</taxon>
        <taxon>Viridiplantae</taxon>
        <taxon>Streptophyta</taxon>
        <taxon>Embryophyta</taxon>
        <taxon>Tracheophyta</taxon>
        <taxon>Spermatophyta</taxon>
        <taxon>Magnoliopsida</taxon>
        <taxon>Liliopsida</taxon>
        <taxon>Poales</taxon>
        <taxon>Poaceae</taxon>
        <taxon>PACMAD clade</taxon>
        <taxon>Panicoideae</taxon>
        <taxon>Andropogonodae</taxon>
        <taxon>Andropogoneae</taxon>
        <taxon>Saccharinae</taxon>
        <taxon>Miscanthus</taxon>
    </lineage>
</organism>
<gene>
    <name evidence="2" type="ORF">NCGR_LOCUS31285</name>
</gene>
<proteinExistence type="predicted"/>
<dbReference type="EMBL" id="CAJGYO010000007">
    <property type="protein sequence ID" value="CAD6247056.1"/>
    <property type="molecule type" value="Genomic_DNA"/>
</dbReference>
<protein>
    <submittedName>
        <fullName evidence="2">Uncharacterized protein</fullName>
    </submittedName>
</protein>
<feature type="region of interest" description="Disordered" evidence="1">
    <location>
        <begin position="65"/>
        <end position="108"/>
    </location>
</feature>
<accession>A0A811PNG7</accession>
<reference evidence="2" key="1">
    <citation type="submission" date="2020-10" db="EMBL/GenBank/DDBJ databases">
        <authorList>
            <person name="Han B."/>
            <person name="Lu T."/>
            <person name="Zhao Q."/>
            <person name="Huang X."/>
            <person name="Zhao Y."/>
        </authorList>
    </citation>
    <scope>NUCLEOTIDE SEQUENCE</scope>
</reference>
<comment type="caution">
    <text evidence="2">The sequence shown here is derived from an EMBL/GenBank/DDBJ whole genome shotgun (WGS) entry which is preliminary data.</text>
</comment>